<keyword evidence="5" id="KW-1185">Reference proteome</keyword>
<dbReference type="EMBL" id="OV725079">
    <property type="protein sequence ID" value="CAH1395503.1"/>
    <property type="molecule type" value="Genomic_DNA"/>
</dbReference>
<dbReference type="Proteomes" id="UP001152798">
    <property type="component" value="Chromosome 3"/>
</dbReference>
<name>A0A9P0H2W0_NEZVI</name>
<evidence type="ECO:0000256" key="1">
    <source>
        <dbReference type="SAM" id="Coils"/>
    </source>
</evidence>
<accession>A0A9P0H2W0</accession>
<organism evidence="4 5">
    <name type="scientific">Nezara viridula</name>
    <name type="common">Southern green stink bug</name>
    <name type="synonym">Cimex viridulus</name>
    <dbReference type="NCBI Taxonomy" id="85310"/>
    <lineage>
        <taxon>Eukaryota</taxon>
        <taxon>Metazoa</taxon>
        <taxon>Ecdysozoa</taxon>
        <taxon>Arthropoda</taxon>
        <taxon>Hexapoda</taxon>
        <taxon>Insecta</taxon>
        <taxon>Pterygota</taxon>
        <taxon>Neoptera</taxon>
        <taxon>Paraneoptera</taxon>
        <taxon>Hemiptera</taxon>
        <taxon>Heteroptera</taxon>
        <taxon>Panheteroptera</taxon>
        <taxon>Pentatomomorpha</taxon>
        <taxon>Pentatomoidea</taxon>
        <taxon>Pentatomidae</taxon>
        <taxon>Pentatominae</taxon>
        <taxon>Nezara</taxon>
    </lineage>
</organism>
<dbReference type="InterPro" id="IPR011989">
    <property type="entry name" value="ARM-like"/>
</dbReference>
<reference evidence="4" key="1">
    <citation type="submission" date="2022-01" db="EMBL/GenBank/DDBJ databases">
        <authorList>
            <person name="King R."/>
        </authorList>
    </citation>
    <scope>NUCLEOTIDE SEQUENCE</scope>
</reference>
<feature type="coiled-coil region" evidence="1">
    <location>
        <begin position="72"/>
        <end position="99"/>
    </location>
</feature>
<dbReference type="Gene3D" id="1.25.10.10">
    <property type="entry name" value="Leucine-rich Repeat Variant"/>
    <property type="match status" value="1"/>
</dbReference>
<evidence type="ECO:0000256" key="2">
    <source>
        <dbReference type="SAM" id="MobiDB-lite"/>
    </source>
</evidence>
<dbReference type="AlphaFoldDB" id="A0A9P0H2W0"/>
<evidence type="ECO:0000313" key="4">
    <source>
        <dbReference type="EMBL" id="CAH1395503.1"/>
    </source>
</evidence>
<sequence>MVTPAPIYILVSDPTKNTDGPHSASANKTPSFARDHCPPRSPYSEWCATHLPNGPVDDSALQLYKDGDYGAYLDLEASINEQQEEFDNFNMNYKKLMRSEITNRDIRRGFRYDVPLLPPLTFLENSMLQKLDLEWE</sequence>
<dbReference type="OrthoDB" id="9806920at2759"/>
<gene>
    <name evidence="4" type="ORF">NEZAVI_LOCUS5768</name>
</gene>
<proteinExistence type="predicted"/>
<feature type="compositionally biased region" description="Polar residues" evidence="2">
    <location>
        <begin position="14"/>
        <end position="30"/>
    </location>
</feature>
<evidence type="ECO:0000313" key="5">
    <source>
        <dbReference type="Proteomes" id="UP001152798"/>
    </source>
</evidence>
<feature type="region of interest" description="Disordered" evidence="2">
    <location>
        <begin position="12"/>
        <end position="36"/>
    </location>
</feature>
<protein>
    <recommendedName>
        <fullName evidence="3">FHOD1 N-terminal GTPase-binding domain-containing protein</fullName>
    </recommendedName>
</protein>
<dbReference type="Pfam" id="PF18382">
    <property type="entry name" value="Formin_GBD_N"/>
    <property type="match status" value="1"/>
</dbReference>
<feature type="domain" description="FHOD1 N-terminal GTPase-binding" evidence="3">
    <location>
        <begin position="56"/>
        <end position="90"/>
    </location>
</feature>
<dbReference type="InterPro" id="IPR041387">
    <property type="entry name" value="FHOD1_GBD_N"/>
</dbReference>
<keyword evidence="1" id="KW-0175">Coiled coil</keyword>
<evidence type="ECO:0000259" key="3">
    <source>
        <dbReference type="Pfam" id="PF18382"/>
    </source>
</evidence>